<dbReference type="PROSITE" id="PS51864">
    <property type="entry name" value="ASTACIN"/>
    <property type="match status" value="1"/>
</dbReference>
<keyword evidence="2" id="KW-0732">Signal</keyword>
<dbReference type="InterPro" id="IPR006026">
    <property type="entry name" value="Peptidase_Metallo"/>
</dbReference>
<comment type="caution">
    <text evidence="4">The sequence shown here is derived from an EMBL/GenBank/DDBJ whole genome shotgun (WGS) entry which is preliminary data.</text>
</comment>
<reference evidence="4" key="1">
    <citation type="submission" date="2023-10" db="EMBL/GenBank/DDBJ databases">
        <authorList>
            <person name="Chen Y."/>
            <person name="Shah S."/>
            <person name="Dougan E. K."/>
            <person name="Thang M."/>
            <person name="Chan C."/>
        </authorList>
    </citation>
    <scope>NUCLEOTIDE SEQUENCE [LARGE SCALE GENOMIC DNA]</scope>
</reference>
<dbReference type="PRINTS" id="PR00480">
    <property type="entry name" value="ASTACIN"/>
</dbReference>
<feature type="domain" description="Peptidase M12A" evidence="3">
    <location>
        <begin position="167"/>
        <end position="391"/>
    </location>
</feature>
<evidence type="ECO:0000256" key="2">
    <source>
        <dbReference type="RuleBase" id="RU361183"/>
    </source>
</evidence>
<comment type="cofactor">
    <cofactor evidence="1 2">
        <name>Zn(2+)</name>
        <dbReference type="ChEBI" id="CHEBI:29105"/>
    </cofactor>
    <text evidence="1 2">Binds 1 zinc ion per subunit.</text>
</comment>
<sequence>MRRGGRNGGCLKAPLAHTLALLLLAARAVSGGSDELLDALANSTGAVFQHIDEAYSFLGCVGQETERCRDLYEQKQAAQTVAAAVGGAVLDQSGWRALVEAAGRMPALDGSDDIDDELEATVLSQGVTVDHLVRWVSEATGEAVGYEYFLDDDYDRRLSATWQGVQVALGRPWPDRLVHWTFHPDLGSWARSVLLSAMKELETKTCVRFQEHAYGSAHLVTLAHIEMTDSEAGCWATIGYRGEARLNLGFGCAFHSIALHELLHTLGQAHEHSRKDRDHFVEVKWENIMTGMEHNYNIYQAAYTAGPYDYASLMHYPRFAFSKNQWTMDPAISWTLGALSSLGFDAASDETVRAKNPKFQNDIGTGYKITDHDVLQPTTSCIGGLTATSCSCYSDRGDCRGAYLAESRVGSDCVAASRTALSPSPTRAYAICHRFASPHYLLRRLSGLGESGTASESCHGDYKLLGCSCISSGDYSCGAAPAGDTCTATASGGVWASANCVHAPAINASQVVVGAAGTESTAVCPDGMELTGCSCGGLNCKGARAYGEGQNACRAKATDSHQATAYAICAHLLESVDLAMPRAEGFTGGDVGDVAGALTPIQSVYCEGRTGWDEYREKALFDCGSRGCNQTDLGLVSAGTPVTLTAWEGQEARCPLGFLAVRCVSDCAGVEIQCAAPSRGAPWYLSGNRYASPWFDGETGSGMASCGDGLVVGVECQDTDLDGAVIDTHGHCDQLRLWCRGIAIVTGSDGERHGTFDFTLHSGEWSAWVSSTGAMEWVFDFDLHDDESLFADERMAPLQQMQCEGQSCDNVRLYSVHGFGTFATSVELSGSPSVWTVPFNEGEMECPNGHYAAGLKCMGAYCESKSLLCATPAGDWVPSGSTYYSHCFTHAGEMPWWTWWQSFRSFMRGKEKQCVGTSVEAMPDAQTCGADGIIVGLKCFGGYCDRLQLLCRTLDANVDVQTGNITSAESIIFELGEAGLWEDMSIWAEKPVDGQP</sequence>
<accession>A0ABN9X269</accession>
<dbReference type="Pfam" id="PF01400">
    <property type="entry name" value="Astacin"/>
    <property type="match status" value="1"/>
</dbReference>
<dbReference type="SUPFAM" id="SSF55486">
    <property type="entry name" value="Metalloproteases ('zincins'), catalytic domain"/>
    <property type="match status" value="1"/>
</dbReference>
<keyword evidence="1 2" id="KW-0378">Hydrolase</keyword>
<dbReference type="InterPro" id="IPR001506">
    <property type="entry name" value="Peptidase_M12A"/>
</dbReference>
<evidence type="ECO:0000256" key="1">
    <source>
        <dbReference type="PROSITE-ProRule" id="PRU01211"/>
    </source>
</evidence>
<feature type="non-terminal residue" evidence="4">
    <location>
        <position position="996"/>
    </location>
</feature>
<dbReference type="EMBL" id="CAUYUJ010019569">
    <property type="protein sequence ID" value="CAK0892135.1"/>
    <property type="molecule type" value="Genomic_DNA"/>
</dbReference>
<dbReference type="PANTHER" id="PTHR10127:SF850">
    <property type="entry name" value="METALLOENDOPEPTIDASE"/>
    <property type="match status" value="1"/>
</dbReference>
<feature type="binding site" evidence="1">
    <location>
        <position position="260"/>
    </location>
    <ligand>
        <name>Zn(2+)</name>
        <dbReference type="ChEBI" id="CHEBI:29105"/>
        <note>catalytic</note>
    </ligand>
</feature>
<feature type="binding site" evidence="1">
    <location>
        <position position="264"/>
    </location>
    <ligand>
        <name>Zn(2+)</name>
        <dbReference type="ChEBI" id="CHEBI:29105"/>
        <note>catalytic</note>
    </ligand>
</feature>
<dbReference type="SMART" id="SM00235">
    <property type="entry name" value="ZnMc"/>
    <property type="match status" value="1"/>
</dbReference>
<keyword evidence="1 2" id="KW-0482">Metalloprotease</keyword>
<protein>
    <recommendedName>
        <fullName evidence="2">Metalloendopeptidase</fullName>
        <ecNumber evidence="2">3.4.24.-</ecNumber>
    </recommendedName>
</protein>
<dbReference type="Proteomes" id="UP001189429">
    <property type="component" value="Unassembled WGS sequence"/>
</dbReference>
<feature type="binding site" evidence="1">
    <location>
        <position position="270"/>
    </location>
    <ligand>
        <name>Zn(2+)</name>
        <dbReference type="ChEBI" id="CHEBI:29105"/>
        <note>catalytic</note>
    </ligand>
</feature>
<evidence type="ECO:0000313" key="4">
    <source>
        <dbReference type="EMBL" id="CAK0892135.1"/>
    </source>
</evidence>
<keyword evidence="5" id="KW-1185">Reference proteome</keyword>
<dbReference type="EC" id="3.4.24.-" evidence="2"/>
<feature type="active site" evidence="1">
    <location>
        <position position="261"/>
    </location>
</feature>
<evidence type="ECO:0000259" key="3">
    <source>
        <dbReference type="PROSITE" id="PS51864"/>
    </source>
</evidence>
<organism evidence="4 5">
    <name type="scientific">Prorocentrum cordatum</name>
    <dbReference type="NCBI Taxonomy" id="2364126"/>
    <lineage>
        <taxon>Eukaryota</taxon>
        <taxon>Sar</taxon>
        <taxon>Alveolata</taxon>
        <taxon>Dinophyceae</taxon>
        <taxon>Prorocentrales</taxon>
        <taxon>Prorocentraceae</taxon>
        <taxon>Prorocentrum</taxon>
    </lineage>
</organism>
<gene>
    <name evidence="4" type="ORF">PCOR1329_LOCUS71870</name>
</gene>
<dbReference type="InterPro" id="IPR024079">
    <property type="entry name" value="MetalloPept_cat_dom_sf"/>
</dbReference>
<feature type="signal peptide" evidence="2">
    <location>
        <begin position="1"/>
        <end position="31"/>
    </location>
</feature>
<keyword evidence="1 2" id="KW-0479">Metal-binding</keyword>
<evidence type="ECO:0000313" key="5">
    <source>
        <dbReference type="Proteomes" id="UP001189429"/>
    </source>
</evidence>
<proteinExistence type="predicted"/>
<dbReference type="PANTHER" id="PTHR10127">
    <property type="entry name" value="DISCOIDIN, CUB, EGF, LAMININ , AND ZINC METALLOPROTEASE DOMAIN CONTAINING"/>
    <property type="match status" value="1"/>
</dbReference>
<keyword evidence="1 2" id="KW-0862">Zinc</keyword>
<feature type="chain" id="PRO_5044955605" description="Metalloendopeptidase" evidence="2">
    <location>
        <begin position="32"/>
        <end position="996"/>
    </location>
</feature>
<dbReference type="Gene3D" id="2.60.120.690">
    <property type="entry name" value="Proprotein convertase subtilisin/kexin type 9"/>
    <property type="match status" value="1"/>
</dbReference>
<dbReference type="Gene3D" id="3.40.390.10">
    <property type="entry name" value="Collagenase (Catalytic Domain)"/>
    <property type="match status" value="1"/>
</dbReference>
<name>A0ABN9X269_9DINO</name>
<keyword evidence="1 2" id="KW-0645">Protease</keyword>
<comment type="caution">
    <text evidence="1">Lacks conserved residue(s) required for the propagation of feature annotation.</text>
</comment>